<reference evidence="6 7" key="1">
    <citation type="submission" date="2024-08" db="EMBL/GenBank/DDBJ databases">
        <authorList>
            <person name="Will J Nash"/>
            <person name="Angela Man"/>
            <person name="Seanna McTaggart"/>
            <person name="Kendall Baker"/>
            <person name="Tom Barker"/>
            <person name="Leah Catchpole"/>
            <person name="Alex Durrant"/>
            <person name="Karim Gharbi"/>
            <person name="Naomi Irish"/>
            <person name="Gemy Kaithakottil"/>
            <person name="Debby Ku"/>
            <person name="Aaliyah Providence"/>
            <person name="Felix Shaw"/>
            <person name="David Swarbreck"/>
            <person name="Chris Watkins"/>
            <person name="Ann M. McCartney"/>
            <person name="Giulio Formenti"/>
            <person name="Alice Mouton"/>
            <person name="Noel Vella"/>
            <person name="Bjorn M von Reumont"/>
            <person name="Adriana Vella"/>
            <person name="Wilfried Haerty"/>
        </authorList>
    </citation>
    <scope>NUCLEOTIDE SEQUENCE [LARGE SCALE GENOMIC DNA]</scope>
</reference>
<evidence type="ECO:0000313" key="7">
    <source>
        <dbReference type="Proteomes" id="UP001642520"/>
    </source>
</evidence>
<evidence type="ECO:0000313" key="6">
    <source>
        <dbReference type="EMBL" id="CAL7947420.1"/>
    </source>
</evidence>
<feature type="domain" description="Pseudouridine synthase I TruA alpha/beta" evidence="5">
    <location>
        <begin position="170"/>
        <end position="285"/>
    </location>
</feature>
<dbReference type="HAMAP" id="MF_00171">
    <property type="entry name" value="TruA"/>
    <property type="match status" value="1"/>
</dbReference>
<dbReference type="Proteomes" id="UP001642520">
    <property type="component" value="Unassembled WGS sequence"/>
</dbReference>
<organism evidence="6 7">
    <name type="scientific">Xylocopa violacea</name>
    <name type="common">Violet carpenter bee</name>
    <name type="synonym">Apis violacea</name>
    <dbReference type="NCBI Taxonomy" id="135666"/>
    <lineage>
        <taxon>Eukaryota</taxon>
        <taxon>Metazoa</taxon>
        <taxon>Ecdysozoa</taxon>
        <taxon>Arthropoda</taxon>
        <taxon>Hexapoda</taxon>
        <taxon>Insecta</taxon>
        <taxon>Pterygota</taxon>
        <taxon>Neoptera</taxon>
        <taxon>Endopterygota</taxon>
        <taxon>Hymenoptera</taxon>
        <taxon>Apocrita</taxon>
        <taxon>Aculeata</taxon>
        <taxon>Apoidea</taxon>
        <taxon>Anthophila</taxon>
        <taxon>Apidae</taxon>
        <taxon>Xylocopa</taxon>
        <taxon>Xylocopa</taxon>
    </lineage>
</organism>
<keyword evidence="3 4" id="KW-0413">Isomerase</keyword>
<dbReference type="EMBL" id="CAXAJV020001296">
    <property type="protein sequence ID" value="CAL7947420.1"/>
    <property type="molecule type" value="Genomic_DNA"/>
</dbReference>
<dbReference type="PANTHER" id="PTHR11142:SF0">
    <property type="entry name" value="TRNA PSEUDOURIDINE SYNTHASE-LIKE 1"/>
    <property type="match status" value="1"/>
</dbReference>
<dbReference type="Gene3D" id="3.30.70.660">
    <property type="entry name" value="Pseudouridine synthase I, catalytic domain, C-terminal subdomain"/>
    <property type="match status" value="1"/>
</dbReference>
<name>A0ABP1P2B2_XYLVO</name>
<keyword evidence="7" id="KW-1185">Reference proteome</keyword>
<comment type="catalytic activity">
    <reaction evidence="4">
        <text>uridine(38/39/40) in tRNA = pseudouridine(38/39/40) in tRNA</text>
        <dbReference type="Rhea" id="RHEA:22376"/>
        <dbReference type="Rhea" id="RHEA-COMP:10085"/>
        <dbReference type="Rhea" id="RHEA-COMP:10087"/>
        <dbReference type="ChEBI" id="CHEBI:65314"/>
        <dbReference type="ChEBI" id="CHEBI:65315"/>
        <dbReference type="EC" id="5.4.99.12"/>
    </reaction>
</comment>
<comment type="similarity">
    <text evidence="1 4">Belongs to the tRNA pseudouridine synthase TruA family.</text>
</comment>
<gene>
    <name evidence="6" type="ORF">XYLVIOL_LOCUS8330</name>
</gene>
<dbReference type="SUPFAM" id="SSF55120">
    <property type="entry name" value="Pseudouridine synthase"/>
    <property type="match status" value="1"/>
</dbReference>
<protein>
    <recommendedName>
        <fullName evidence="4">tRNA pseudouridine synthase</fullName>
        <ecNumber evidence="4">5.4.99.12</ecNumber>
    </recommendedName>
</protein>
<dbReference type="Gene3D" id="3.30.70.580">
    <property type="entry name" value="Pseudouridine synthase I, catalytic domain, N-terminal subdomain"/>
    <property type="match status" value="1"/>
</dbReference>
<evidence type="ECO:0000259" key="5">
    <source>
        <dbReference type="Pfam" id="PF01416"/>
    </source>
</evidence>
<dbReference type="PIRSF" id="PIRSF001430">
    <property type="entry name" value="tRNA_psdUrid_synth"/>
    <property type="match status" value="1"/>
</dbReference>
<dbReference type="PANTHER" id="PTHR11142">
    <property type="entry name" value="PSEUDOURIDYLATE SYNTHASE"/>
    <property type="match status" value="1"/>
</dbReference>
<dbReference type="InterPro" id="IPR020095">
    <property type="entry name" value="PsdUridine_synth_TruA_C"/>
</dbReference>
<dbReference type="EC" id="5.4.99.12" evidence="4"/>
<dbReference type="InterPro" id="IPR020103">
    <property type="entry name" value="PsdUridine_synth_cat_dom_sf"/>
</dbReference>
<accession>A0ABP1P2B2</accession>
<evidence type="ECO:0000256" key="1">
    <source>
        <dbReference type="ARBA" id="ARBA00009375"/>
    </source>
</evidence>
<dbReference type="InterPro" id="IPR001406">
    <property type="entry name" value="PsdUridine_synth_TruA"/>
</dbReference>
<dbReference type="InterPro" id="IPR020097">
    <property type="entry name" value="PsdUridine_synth_TruA_a/b_dom"/>
</dbReference>
<sequence>MGRYFIKFSYLGTQYRGLQKNVIRNENVIMHDTDTIQGALECAFSTLRPKCTKWPKLTSSSRTDAGVHALCNSAHIDIENKYDSMYNPNVVLRLVNQYFTHSNHKIRLLEFIPVKDTFHTRKCVKSRTYIYRFLKAKNINDHKIPVAEINQSFHFRSEIFDFEKLKQGTKLFVGTKNFTTFSEKSISYQPIRYVRTLHSFTLEKGYPLMPYDPLSQNFDYWNLVCTGRSFLYKQVRRMASALFALSKNILTEKDINIMLQVPNHKNWIPKLATLPACGLYLANVEHCQEELGKYIVKYKESPEDLTVIPLDSN</sequence>
<evidence type="ECO:0000256" key="4">
    <source>
        <dbReference type="RuleBase" id="RU003792"/>
    </source>
</evidence>
<evidence type="ECO:0000256" key="3">
    <source>
        <dbReference type="ARBA" id="ARBA00023235"/>
    </source>
</evidence>
<comment type="caution">
    <text evidence="6">The sequence shown here is derived from an EMBL/GenBank/DDBJ whole genome shotgun (WGS) entry which is preliminary data.</text>
</comment>
<dbReference type="InterPro" id="IPR020094">
    <property type="entry name" value="TruA/RsuA/RluB/E/F_N"/>
</dbReference>
<dbReference type="Pfam" id="PF01416">
    <property type="entry name" value="PseudoU_synth_1"/>
    <property type="match status" value="1"/>
</dbReference>
<keyword evidence="2 4" id="KW-0819">tRNA processing</keyword>
<evidence type="ECO:0000256" key="2">
    <source>
        <dbReference type="ARBA" id="ARBA00022694"/>
    </source>
</evidence>
<proteinExistence type="inferred from homology"/>